<evidence type="ECO:0000256" key="1">
    <source>
        <dbReference type="ARBA" id="ARBA00022441"/>
    </source>
</evidence>
<protein>
    <submittedName>
        <fullName evidence="3">Kelch repeat protein</fullName>
    </submittedName>
</protein>
<comment type="caution">
    <text evidence="3">The sequence shown here is derived from an EMBL/GenBank/DDBJ whole genome shotgun (WGS) entry which is preliminary data.</text>
</comment>
<proteinExistence type="predicted"/>
<evidence type="ECO:0000313" key="3">
    <source>
        <dbReference type="EMBL" id="EMO46494.1"/>
    </source>
</evidence>
<dbReference type="InterPro" id="IPR006652">
    <property type="entry name" value="Kelch_1"/>
</dbReference>
<sequence>MVHLNLYRIYLLLNSKIRSMKNLIFIISILLLLLHCGQSPLIDGSNLNTHKLDGFPLVIPGATSATFIFKCKADSSAAVAYGKGSIEGIMPSLTTSKDHIVVVNNLETQTNYFYSAFCGDLQSPPNPLLLTFQTLVSDQPQKTRGIWIVGGLGAGISPVAQVDLYDPVTGQWTPGITNVPTPRAYSNIVSHQNKIYIMGGLTKSGVTFTAVNTVNEYDPFNNVWKTMASMPDTHQGGIAISAGNDIYIISGTTSADMTTGTLTNTVYKFTPSLGTNGIWLKYVSNTAVFQRVDMPGCAIQDTIFYSGGRRSTDGLPFNTSDAYIPSGNTTTTLAEANINQTKYGAAIACYRPNPKDAYPADPASILIAGGSTTADVFQPPTAITSSNSFDYSLATTSNFTAGGILPTALYYPSMEISYEQRRAFLFGGANLTNVPQDKVYSLDLGNPTTTPWRTETTTLPVARYGHKAVILNR</sequence>
<dbReference type="InterPro" id="IPR051746">
    <property type="entry name" value="Kelch_domain_containing_8"/>
</dbReference>
<keyword evidence="2" id="KW-0677">Repeat</keyword>
<dbReference type="InterPro" id="IPR015915">
    <property type="entry name" value="Kelch-typ_b-propeller"/>
</dbReference>
<dbReference type="AlphaFoldDB" id="M6UZS5"/>
<evidence type="ECO:0000313" key="4">
    <source>
        <dbReference type="Proteomes" id="UP000012160"/>
    </source>
</evidence>
<dbReference type="PANTHER" id="PTHR46260">
    <property type="entry name" value="RING-TYPE DOMAIN-CONTAINING PROTEIN"/>
    <property type="match status" value="1"/>
</dbReference>
<accession>M6UZS5</accession>
<name>M6UZS5_9LEPT</name>
<evidence type="ECO:0000256" key="2">
    <source>
        <dbReference type="ARBA" id="ARBA00022737"/>
    </source>
</evidence>
<gene>
    <name evidence="3" type="ORF">LEP1GSC187_1280</name>
</gene>
<dbReference type="Proteomes" id="UP000012160">
    <property type="component" value="Unassembled WGS sequence"/>
</dbReference>
<dbReference type="Pfam" id="PF01344">
    <property type="entry name" value="Kelch_1"/>
    <property type="match status" value="1"/>
</dbReference>
<dbReference type="SUPFAM" id="SSF117281">
    <property type="entry name" value="Kelch motif"/>
    <property type="match status" value="2"/>
</dbReference>
<reference evidence="3 4" key="1">
    <citation type="submission" date="2013-01" db="EMBL/GenBank/DDBJ databases">
        <authorList>
            <person name="Harkins D.M."/>
            <person name="Durkin A.S."/>
            <person name="Brinkac L.M."/>
            <person name="Haft D.H."/>
            <person name="Selengut J.D."/>
            <person name="Sanka R."/>
            <person name="DePew J."/>
            <person name="Purushe J."/>
            <person name="Matthias M.A."/>
            <person name="Vinetz J.M."/>
            <person name="Sutton G.G."/>
            <person name="Nierman W.C."/>
            <person name="Fouts D.E."/>
        </authorList>
    </citation>
    <scope>NUCLEOTIDE SEQUENCE [LARGE SCALE GENOMIC DNA]</scope>
    <source>
        <strain evidence="3 4">ZUN179</strain>
    </source>
</reference>
<dbReference type="SMART" id="SM00612">
    <property type="entry name" value="Kelch"/>
    <property type="match status" value="2"/>
</dbReference>
<dbReference type="PANTHER" id="PTHR46260:SF3">
    <property type="entry name" value="RING-TYPE DOMAIN-CONTAINING PROTEIN"/>
    <property type="match status" value="1"/>
</dbReference>
<dbReference type="Gene3D" id="2.120.10.80">
    <property type="entry name" value="Kelch-type beta propeller"/>
    <property type="match status" value="2"/>
</dbReference>
<dbReference type="EMBL" id="AHOQ02000018">
    <property type="protein sequence ID" value="EMO46494.1"/>
    <property type="molecule type" value="Genomic_DNA"/>
</dbReference>
<keyword evidence="1" id="KW-0880">Kelch repeat</keyword>
<organism evidence="3 4">
    <name type="scientific">Leptospira santarosai str. ZUN179</name>
    <dbReference type="NCBI Taxonomy" id="1049985"/>
    <lineage>
        <taxon>Bacteria</taxon>
        <taxon>Pseudomonadati</taxon>
        <taxon>Spirochaetota</taxon>
        <taxon>Spirochaetia</taxon>
        <taxon>Leptospirales</taxon>
        <taxon>Leptospiraceae</taxon>
        <taxon>Leptospira</taxon>
    </lineage>
</organism>